<feature type="transmembrane region" description="Helical" evidence="8">
    <location>
        <begin position="61"/>
        <end position="80"/>
    </location>
</feature>
<comment type="function">
    <text evidence="8">Fluoride-specific ion channel. Important for reducing fluoride concentration in the cell, thus reducing its toxicity.</text>
</comment>
<keyword evidence="4 8" id="KW-1133">Transmembrane helix</keyword>
<feature type="transmembrane region" description="Helical" evidence="8">
    <location>
        <begin position="6"/>
        <end position="22"/>
    </location>
</feature>
<dbReference type="AlphaFoldDB" id="A0AA51UFU4"/>
<dbReference type="PANTHER" id="PTHR28259:SF1">
    <property type="entry name" value="FLUORIDE EXPORT PROTEIN 1-RELATED"/>
    <property type="match status" value="1"/>
</dbReference>
<evidence type="ECO:0000313" key="9">
    <source>
        <dbReference type="EMBL" id="WMW22164.1"/>
    </source>
</evidence>
<keyword evidence="2 8" id="KW-1003">Cell membrane</keyword>
<dbReference type="GO" id="GO:0140114">
    <property type="term" value="P:cellular detoxification of fluoride"/>
    <property type="evidence" value="ECO:0007669"/>
    <property type="project" value="UniProtKB-UniRule"/>
</dbReference>
<feature type="transmembrane region" description="Helical" evidence="8">
    <location>
        <begin position="92"/>
        <end position="115"/>
    </location>
</feature>
<protein>
    <recommendedName>
        <fullName evidence="8">Fluoride-specific ion channel FluC</fullName>
    </recommendedName>
</protein>
<accession>A0AA51UFU4</accession>
<evidence type="ECO:0000256" key="7">
    <source>
        <dbReference type="ARBA" id="ARBA00035585"/>
    </source>
</evidence>
<keyword evidence="3 8" id="KW-0812">Transmembrane</keyword>
<gene>
    <name evidence="8 9" type="primary">crcB</name>
    <name evidence="8" type="synonym">fluC</name>
    <name evidence="9" type="ORF">RE476_12460</name>
</gene>
<dbReference type="HAMAP" id="MF_00454">
    <property type="entry name" value="FluC"/>
    <property type="match status" value="1"/>
</dbReference>
<evidence type="ECO:0000313" key="10">
    <source>
        <dbReference type="Proteomes" id="UP001183006"/>
    </source>
</evidence>
<evidence type="ECO:0000256" key="6">
    <source>
        <dbReference type="ARBA" id="ARBA00035120"/>
    </source>
</evidence>
<dbReference type="InterPro" id="IPR003691">
    <property type="entry name" value="FluC"/>
</dbReference>
<dbReference type="GO" id="GO:0005886">
    <property type="term" value="C:plasma membrane"/>
    <property type="evidence" value="ECO:0007669"/>
    <property type="project" value="UniProtKB-SubCell"/>
</dbReference>
<feature type="transmembrane region" description="Helical" evidence="8">
    <location>
        <begin position="34"/>
        <end position="55"/>
    </location>
</feature>
<comment type="catalytic activity">
    <reaction evidence="7">
        <text>fluoride(in) = fluoride(out)</text>
        <dbReference type="Rhea" id="RHEA:76159"/>
        <dbReference type="ChEBI" id="CHEBI:17051"/>
    </reaction>
    <physiologicalReaction direction="left-to-right" evidence="7">
        <dbReference type="Rhea" id="RHEA:76160"/>
    </physiologicalReaction>
</comment>
<dbReference type="GeneID" id="84230967"/>
<evidence type="ECO:0000256" key="4">
    <source>
        <dbReference type="ARBA" id="ARBA00022989"/>
    </source>
</evidence>
<evidence type="ECO:0000256" key="1">
    <source>
        <dbReference type="ARBA" id="ARBA00004651"/>
    </source>
</evidence>
<dbReference type="KEGG" id="mmav:RE476_12460"/>
<dbReference type="GO" id="GO:0046872">
    <property type="term" value="F:metal ion binding"/>
    <property type="evidence" value="ECO:0007669"/>
    <property type="project" value="UniProtKB-KW"/>
</dbReference>
<dbReference type="Proteomes" id="UP001183006">
    <property type="component" value="Chromosome"/>
</dbReference>
<comment type="activity regulation">
    <text evidence="8">Na(+) is not transported, but it plays an essential structural role and its presence is essential for fluoride channel function.</text>
</comment>
<keyword evidence="8" id="KW-0479">Metal-binding</keyword>
<keyword evidence="10" id="KW-1185">Reference proteome</keyword>
<dbReference type="PANTHER" id="PTHR28259">
    <property type="entry name" value="FLUORIDE EXPORT PROTEIN 1-RELATED"/>
    <property type="match status" value="1"/>
</dbReference>
<dbReference type="GO" id="GO:0062054">
    <property type="term" value="F:fluoride channel activity"/>
    <property type="evidence" value="ECO:0007669"/>
    <property type="project" value="UniProtKB-UniRule"/>
</dbReference>
<evidence type="ECO:0000256" key="3">
    <source>
        <dbReference type="ARBA" id="ARBA00022692"/>
    </source>
</evidence>
<dbReference type="EMBL" id="CP133594">
    <property type="protein sequence ID" value="WMW22164.1"/>
    <property type="molecule type" value="Genomic_DNA"/>
</dbReference>
<keyword evidence="5 8" id="KW-0472">Membrane</keyword>
<sequence length="117" mass="12559">MVSEILLVGTGGFIGAILRYLVSGAIPRINEIPSGTLTVNAIGSFVLAAMTFSSVEGSLRFFVSIGMLGSFTTFSTFAYESFRLLGEGESKYFLLNIVLNLTVCLVATSLTYQIIIQ</sequence>
<keyword evidence="8" id="KW-0407">Ion channel</keyword>
<keyword evidence="8" id="KW-0406">Ion transport</keyword>
<evidence type="ECO:0000256" key="2">
    <source>
        <dbReference type="ARBA" id="ARBA00022475"/>
    </source>
</evidence>
<name>A0AA51UFU4_9EURY</name>
<organism evidence="9 10">
    <name type="scientific">Methanolobus mangrovi</name>
    <dbReference type="NCBI Taxonomy" id="3072977"/>
    <lineage>
        <taxon>Archaea</taxon>
        <taxon>Methanobacteriati</taxon>
        <taxon>Methanobacteriota</taxon>
        <taxon>Stenosarchaea group</taxon>
        <taxon>Methanomicrobia</taxon>
        <taxon>Methanosarcinales</taxon>
        <taxon>Methanosarcinaceae</taxon>
        <taxon>Methanolobus</taxon>
    </lineage>
</organism>
<evidence type="ECO:0000256" key="8">
    <source>
        <dbReference type="HAMAP-Rule" id="MF_00454"/>
    </source>
</evidence>
<keyword evidence="8" id="KW-0813">Transport</keyword>
<feature type="binding site" evidence="8">
    <location>
        <position position="69"/>
    </location>
    <ligand>
        <name>Na(+)</name>
        <dbReference type="ChEBI" id="CHEBI:29101"/>
        <note>structural</note>
    </ligand>
</feature>
<dbReference type="Pfam" id="PF02537">
    <property type="entry name" value="CRCB"/>
    <property type="match status" value="1"/>
</dbReference>
<dbReference type="NCBIfam" id="TIGR00494">
    <property type="entry name" value="crcB"/>
    <property type="match status" value="1"/>
</dbReference>
<reference evidence="9" key="1">
    <citation type="submission" date="2023-08" db="EMBL/GenBank/DDBJ databases">
        <title>Methanolobus mangrovi sp. nov. and Methanolobus sediminis sp. nov, two novel methylotrophic methanogens isolated from mangrove sediments in China.</title>
        <authorList>
            <person name="Zhou J."/>
        </authorList>
    </citation>
    <scope>NUCLEOTIDE SEQUENCE</scope>
    <source>
        <strain evidence="9">FTZ2</strain>
    </source>
</reference>
<dbReference type="RefSeq" id="WP_309307958.1">
    <property type="nucleotide sequence ID" value="NZ_CP133594.1"/>
</dbReference>
<comment type="similarity">
    <text evidence="6 8">Belongs to the fluoride channel Fluc/FEX (TC 1.A.43) family.</text>
</comment>
<evidence type="ECO:0000256" key="5">
    <source>
        <dbReference type="ARBA" id="ARBA00023136"/>
    </source>
</evidence>
<feature type="binding site" evidence="8">
    <location>
        <position position="72"/>
    </location>
    <ligand>
        <name>Na(+)</name>
        <dbReference type="ChEBI" id="CHEBI:29101"/>
        <note>structural</note>
    </ligand>
</feature>
<proteinExistence type="inferred from homology"/>
<keyword evidence="8" id="KW-0915">Sodium</keyword>
<comment type="subcellular location">
    <subcellularLocation>
        <location evidence="1 8">Cell membrane</location>
        <topology evidence="1 8">Multi-pass membrane protein</topology>
    </subcellularLocation>
</comment>